<dbReference type="Proteomes" id="UP000248044">
    <property type="component" value="Chromosome"/>
</dbReference>
<reference evidence="2 3" key="1">
    <citation type="submission" date="2018-05" db="EMBL/GenBank/DDBJ databases">
        <title>Complete Genome Sequences of Extremely Thermoacidophilic, Metal-Mobilizing Type-Strain Members of the Archaeal Family Sulfolobaceae: Acidianus brierleyi DSM-1651T, Acidianus sulfidivorans DSM-18786T, Metallosphaera hakonensis DSM-7519T, and Metallosphaera prunae DSM-10039T.</title>
        <authorList>
            <person name="Counts J.A."/>
            <person name="Kelly R.M."/>
        </authorList>
    </citation>
    <scope>NUCLEOTIDE SEQUENCE [LARGE SCALE GENOMIC DNA]</scope>
    <source>
        <strain evidence="2 3">DSM 1651</strain>
    </source>
</reference>
<evidence type="ECO:0000313" key="2">
    <source>
        <dbReference type="EMBL" id="AWR93799.1"/>
    </source>
</evidence>
<feature type="domain" description="Thiosulphate:quinone oxidoreductase small subunit DoxA" evidence="1">
    <location>
        <begin position="30"/>
        <end position="154"/>
    </location>
</feature>
<dbReference type="RefSeq" id="WP_110269683.1">
    <property type="nucleotide sequence ID" value="NZ_CP029289.2"/>
</dbReference>
<name>A0A2U9ICR1_9CREN</name>
<evidence type="ECO:0000259" key="1">
    <source>
        <dbReference type="Pfam" id="PF07680"/>
    </source>
</evidence>
<keyword evidence="3" id="KW-1185">Reference proteome</keyword>
<sequence>MDRIGLIAILLMILVTGVTFGLYQINYQGFTHLTNYSKIPAYVLTGTKLYSNGTLFLQIANTAGSDTYGGFVVLVQILYPNGSVLYEWGPSQLSHIPSSDIINEFPLHPVHSNKFALVVPLGQNATVILQAPFHIQPGKYIVRAYDVDGDYESYGIKFQVTVQVI</sequence>
<accession>A0A2U9ICR1</accession>
<protein>
    <submittedName>
        <fullName evidence="2">Aa3-type terminal oxidase</fullName>
    </submittedName>
</protein>
<dbReference type="GeneID" id="36831164"/>
<dbReference type="InterPro" id="IPR011636">
    <property type="entry name" value="DoxA"/>
</dbReference>
<dbReference type="AlphaFoldDB" id="A0A2U9ICR1"/>
<dbReference type="KEGG" id="abri:DFR85_03370"/>
<evidence type="ECO:0000313" key="3">
    <source>
        <dbReference type="Proteomes" id="UP000248044"/>
    </source>
</evidence>
<dbReference type="OrthoDB" id="36036at2157"/>
<proteinExistence type="predicted"/>
<gene>
    <name evidence="2" type="ORF">DFR85_03370</name>
</gene>
<dbReference type="EMBL" id="CP029289">
    <property type="protein sequence ID" value="AWR93799.1"/>
    <property type="molecule type" value="Genomic_DNA"/>
</dbReference>
<dbReference type="Pfam" id="PF07680">
    <property type="entry name" value="DoxA"/>
    <property type="match status" value="1"/>
</dbReference>
<organism evidence="2 3">
    <name type="scientific">Acidianus brierleyi</name>
    <dbReference type="NCBI Taxonomy" id="41673"/>
    <lineage>
        <taxon>Archaea</taxon>
        <taxon>Thermoproteota</taxon>
        <taxon>Thermoprotei</taxon>
        <taxon>Sulfolobales</taxon>
        <taxon>Sulfolobaceae</taxon>
        <taxon>Acidianus</taxon>
    </lineage>
</organism>